<dbReference type="Proteomes" id="UP001303115">
    <property type="component" value="Unassembled WGS sequence"/>
</dbReference>
<sequence>MATANTHPLPAPPHHFQQAPPQHTPSAQQRPTQRPTRKSRAFSFRSDKSRGSGSNHKIDLHETSAEKEAKRLHSKADPTLAMQEAEPSEVAATVKSSLASLRNIQHKDALGNLIADPDRSNPTRSRWERPLDTIRSFEAAIDGGYSNRRSIIRPDTEGATWGPNRRSSYYGGNGNGGRFAHDSYYGSRPPSMMYANRADGSAPDLRSGGMCQRDSYYEHQPGYGGHGPSTQNGRRGWPRMASEPQYVPSHRQQQNDHSIPSNHRSYETVTTASGSGSSAEPAGYQTDPTSSDNSSIERVQSSVPRRQPEPVNDYGIGFGQSPSYQPPSFALGGQTPGMSSGGRGYDNNYQVSGAPAYGNPAPPVPQKDTGGMLRKPVSTMPVQQARPAAQPEKRKSWFARRFSKQG</sequence>
<feature type="compositionally biased region" description="Low complexity" evidence="1">
    <location>
        <begin position="14"/>
        <end position="25"/>
    </location>
</feature>
<feature type="region of interest" description="Disordered" evidence="1">
    <location>
        <begin position="195"/>
        <end position="406"/>
    </location>
</feature>
<gene>
    <name evidence="2" type="ORF">C8A01DRAFT_44421</name>
</gene>
<comment type="caution">
    <text evidence="2">The sequence shown here is derived from an EMBL/GenBank/DDBJ whole genome shotgun (WGS) entry which is preliminary data.</text>
</comment>
<dbReference type="Pfam" id="PF10295">
    <property type="entry name" value="DUF2406"/>
    <property type="match status" value="1"/>
</dbReference>
<feature type="compositionally biased region" description="Polar residues" evidence="1">
    <location>
        <begin position="250"/>
        <end position="269"/>
    </location>
</feature>
<feature type="compositionally biased region" description="Low complexity" evidence="1">
    <location>
        <begin position="270"/>
        <end position="279"/>
    </location>
</feature>
<feature type="compositionally biased region" description="Polar residues" evidence="1">
    <location>
        <begin position="286"/>
        <end position="304"/>
    </location>
</feature>
<evidence type="ECO:0000313" key="3">
    <source>
        <dbReference type="Proteomes" id="UP001303115"/>
    </source>
</evidence>
<dbReference type="AlphaFoldDB" id="A0AAN6PQ34"/>
<feature type="compositionally biased region" description="Basic and acidic residues" evidence="1">
    <location>
        <begin position="45"/>
        <end position="76"/>
    </location>
</feature>
<dbReference type="EMBL" id="MU854339">
    <property type="protein sequence ID" value="KAK4042535.1"/>
    <property type="molecule type" value="Genomic_DNA"/>
</dbReference>
<feature type="region of interest" description="Disordered" evidence="1">
    <location>
        <begin position="1"/>
        <end position="88"/>
    </location>
</feature>
<protein>
    <submittedName>
        <fullName evidence="2">Uncharacterized protein</fullName>
    </submittedName>
</protein>
<evidence type="ECO:0000256" key="1">
    <source>
        <dbReference type="SAM" id="MobiDB-lite"/>
    </source>
</evidence>
<accession>A0AAN6PQ34</accession>
<proteinExistence type="predicted"/>
<dbReference type="PANTHER" id="PTHR28186">
    <property type="entry name" value="MEIOTICALLY UP-REGULATED GENE 9 PROTEIN"/>
    <property type="match status" value="1"/>
</dbReference>
<organism evidence="2 3">
    <name type="scientific">Parachaetomium inaequale</name>
    <dbReference type="NCBI Taxonomy" id="2588326"/>
    <lineage>
        <taxon>Eukaryota</taxon>
        <taxon>Fungi</taxon>
        <taxon>Dikarya</taxon>
        <taxon>Ascomycota</taxon>
        <taxon>Pezizomycotina</taxon>
        <taxon>Sordariomycetes</taxon>
        <taxon>Sordariomycetidae</taxon>
        <taxon>Sordariales</taxon>
        <taxon>Chaetomiaceae</taxon>
        <taxon>Parachaetomium</taxon>
    </lineage>
</organism>
<dbReference type="PANTHER" id="PTHR28186:SF1">
    <property type="entry name" value="MEIOTICALLY UP-REGULATED GENE 9 PROTEIN"/>
    <property type="match status" value="1"/>
</dbReference>
<evidence type="ECO:0000313" key="2">
    <source>
        <dbReference type="EMBL" id="KAK4042535.1"/>
    </source>
</evidence>
<name>A0AAN6PQ34_9PEZI</name>
<keyword evidence="3" id="KW-1185">Reference proteome</keyword>
<reference evidence="3" key="1">
    <citation type="journal article" date="2023" name="Mol. Phylogenet. Evol.">
        <title>Genome-scale phylogeny and comparative genomics of the fungal order Sordariales.</title>
        <authorList>
            <person name="Hensen N."/>
            <person name="Bonometti L."/>
            <person name="Westerberg I."/>
            <person name="Brannstrom I.O."/>
            <person name="Guillou S."/>
            <person name="Cros-Aarteil S."/>
            <person name="Calhoun S."/>
            <person name="Haridas S."/>
            <person name="Kuo A."/>
            <person name="Mondo S."/>
            <person name="Pangilinan J."/>
            <person name="Riley R."/>
            <person name="LaButti K."/>
            <person name="Andreopoulos B."/>
            <person name="Lipzen A."/>
            <person name="Chen C."/>
            <person name="Yan M."/>
            <person name="Daum C."/>
            <person name="Ng V."/>
            <person name="Clum A."/>
            <person name="Steindorff A."/>
            <person name="Ohm R.A."/>
            <person name="Martin F."/>
            <person name="Silar P."/>
            <person name="Natvig D.O."/>
            <person name="Lalanne C."/>
            <person name="Gautier V."/>
            <person name="Ament-Velasquez S.L."/>
            <person name="Kruys A."/>
            <person name="Hutchinson M.I."/>
            <person name="Powell A.J."/>
            <person name="Barry K."/>
            <person name="Miller A.N."/>
            <person name="Grigoriev I.V."/>
            <person name="Debuchy R."/>
            <person name="Gladieux P."/>
            <person name="Hiltunen Thoren M."/>
            <person name="Johannesson H."/>
        </authorList>
    </citation>
    <scope>NUCLEOTIDE SEQUENCE [LARGE SCALE GENOMIC DNA]</scope>
    <source>
        <strain evidence="3">CBS 284.82</strain>
    </source>
</reference>
<feature type="region of interest" description="Disordered" evidence="1">
    <location>
        <begin position="148"/>
        <end position="176"/>
    </location>
</feature>
<feature type="compositionally biased region" description="Basic residues" evidence="1">
    <location>
        <begin position="396"/>
        <end position="406"/>
    </location>
</feature>
<dbReference type="InterPro" id="IPR018809">
    <property type="entry name" value="DUF2406"/>
</dbReference>